<dbReference type="PANTHER" id="PTHR35010">
    <property type="entry name" value="BLL4672 PROTEIN-RELATED"/>
    <property type="match status" value="1"/>
</dbReference>
<dbReference type="Pfam" id="PF17765">
    <property type="entry name" value="MLTR_LBD"/>
    <property type="match status" value="1"/>
</dbReference>
<dbReference type="EMBL" id="JBFAUK010000039">
    <property type="protein sequence ID" value="MEV5510768.1"/>
    <property type="molecule type" value="Genomic_DNA"/>
</dbReference>
<protein>
    <recommendedName>
        <fullName evidence="2">MmyB-like transcription regulator ligand binding domain-containing protein</fullName>
    </recommendedName>
</protein>
<feature type="region of interest" description="Disordered" evidence="1">
    <location>
        <begin position="31"/>
        <end position="68"/>
    </location>
</feature>
<feature type="domain" description="MmyB-like transcription regulator ligand binding" evidence="2">
    <location>
        <begin position="57"/>
        <end position="110"/>
    </location>
</feature>
<dbReference type="RefSeq" id="WP_109283360.1">
    <property type="nucleotide sequence ID" value="NZ_JBFAUK010000039.1"/>
</dbReference>
<gene>
    <name evidence="3" type="ORF">AB0L16_30820</name>
</gene>
<feature type="compositionally biased region" description="Basic and acidic residues" evidence="1">
    <location>
        <begin position="121"/>
        <end position="131"/>
    </location>
</feature>
<feature type="region of interest" description="Disordered" evidence="1">
    <location>
        <begin position="101"/>
        <end position="131"/>
    </location>
</feature>
<proteinExistence type="predicted"/>
<evidence type="ECO:0000259" key="2">
    <source>
        <dbReference type="Pfam" id="PF17765"/>
    </source>
</evidence>
<comment type="caution">
    <text evidence="3">The sequence shown here is derived from an EMBL/GenBank/DDBJ whole genome shotgun (WGS) entry which is preliminary data.</text>
</comment>
<organism evidence="3 4">
    <name type="scientific">Streptomyces orinoci</name>
    <name type="common">Streptoverticillium orinoci</name>
    <dbReference type="NCBI Taxonomy" id="67339"/>
    <lineage>
        <taxon>Bacteria</taxon>
        <taxon>Bacillati</taxon>
        <taxon>Actinomycetota</taxon>
        <taxon>Actinomycetes</taxon>
        <taxon>Kitasatosporales</taxon>
        <taxon>Streptomycetaceae</taxon>
        <taxon>Streptomyces</taxon>
    </lineage>
</organism>
<reference evidence="3 4" key="1">
    <citation type="submission" date="2024-06" db="EMBL/GenBank/DDBJ databases">
        <title>The Natural Products Discovery Center: Release of the First 8490 Sequenced Strains for Exploring Actinobacteria Biosynthetic Diversity.</title>
        <authorList>
            <person name="Kalkreuter E."/>
            <person name="Kautsar S.A."/>
            <person name="Yang D."/>
            <person name="Bader C.D."/>
            <person name="Teijaro C.N."/>
            <person name="Fluegel L."/>
            <person name="Davis C.M."/>
            <person name="Simpson J.R."/>
            <person name="Lauterbach L."/>
            <person name="Steele A.D."/>
            <person name="Gui C."/>
            <person name="Meng S."/>
            <person name="Li G."/>
            <person name="Viehrig K."/>
            <person name="Ye F."/>
            <person name="Su P."/>
            <person name="Kiefer A.F."/>
            <person name="Nichols A."/>
            <person name="Cepeda A.J."/>
            <person name="Yan W."/>
            <person name="Fan B."/>
            <person name="Jiang Y."/>
            <person name="Adhikari A."/>
            <person name="Zheng C.-J."/>
            <person name="Schuster L."/>
            <person name="Cowan T.M."/>
            <person name="Smanski M.J."/>
            <person name="Chevrette M.G."/>
            <person name="De Carvalho L.P.S."/>
            <person name="Shen B."/>
        </authorList>
    </citation>
    <scope>NUCLEOTIDE SEQUENCE [LARGE SCALE GENOMIC DNA]</scope>
    <source>
        <strain evidence="3 4">NPDC052347</strain>
    </source>
</reference>
<evidence type="ECO:0000313" key="3">
    <source>
        <dbReference type="EMBL" id="MEV5510768.1"/>
    </source>
</evidence>
<accession>A0ABV3K744</accession>
<evidence type="ECO:0000256" key="1">
    <source>
        <dbReference type="SAM" id="MobiDB-lite"/>
    </source>
</evidence>
<dbReference type="PANTHER" id="PTHR35010:SF2">
    <property type="entry name" value="BLL4672 PROTEIN"/>
    <property type="match status" value="1"/>
</dbReference>
<dbReference type="Proteomes" id="UP001552594">
    <property type="component" value="Unassembled WGS sequence"/>
</dbReference>
<sequence>MAYYPRLEQGQSANASDAVLRAIAGALRPSTDERSHLLNLAGPARSGRRTASRPSVAGPAEDPVPPRTIGELTMKGEEFAALPARYPVRACAAGIKDFPHPLVGPLRLPGSPVRTSAGGRVVDDRQESATG</sequence>
<evidence type="ECO:0000313" key="4">
    <source>
        <dbReference type="Proteomes" id="UP001552594"/>
    </source>
</evidence>
<dbReference type="InterPro" id="IPR041413">
    <property type="entry name" value="MLTR_LBD"/>
</dbReference>
<keyword evidence="4" id="KW-1185">Reference proteome</keyword>
<name>A0ABV3K744_STRON</name>